<evidence type="ECO:0000313" key="2">
    <source>
        <dbReference type="EMBL" id="KIW70903.1"/>
    </source>
</evidence>
<dbReference type="InterPro" id="IPR053008">
    <property type="entry name" value="Phomopsin_biosynth_assoc"/>
</dbReference>
<keyword evidence="1" id="KW-1133">Transmembrane helix</keyword>
<dbReference type="PANTHER" id="PTHR35896:SF3">
    <property type="entry name" value="MAJOR FACILITATOR SUPERFAMILY TRANSPORTER"/>
    <property type="match status" value="1"/>
</dbReference>
<keyword evidence="3" id="KW-1185">Reference proteome</keyword>
<reference evidence="2 3" key="1">
    <citation type="submission" date="2015-01" db="EMBL/GenBank/DDBJ databases">
        <title>The Genome Sequence of Capronia semiimmersa CBS27337.</title>
        <authorList>
            <consortium name="The Broad Institute Genomics Platform"/>
            <person name="Cuomo C."/>
            <person name="de Hoog S."/>
            <person name="Gorbushina A."/>
            <person name="Stielow B."/>
            <person name="Teixiera M."/>
            <person name="Abouelleil A."/>
            <person name="Chapman S.B."/>
            <person name="Priest M."/>
            <person name="Young S.K."/>
            <person name="Wortman J."/>
            <person name="Nusbaum C."/>
            <person name="Birren B."/>
        </authorList>
    </citation>
    <scope>NUCLEOTIDE SEQUENCE [LARGE SCALE GENOMIC DNA]</scope>
    <source>
        <strain evidence="2 3">CBS 27337</strain>
    </source>
</reference>
<protein>
    <submittedName>
        <fullName evidence="2">Uncharacterized protein</fullName>
    </submittedName>
</protein>
<gene>
    <name evidence="2" type="ORF">PV04_03134</name>
</gene>
<evidence type="ECO:0000256" key="1">
    <source>
        <dbReference type="SAM" id="Phobius"/>
    </source>
</evidence>
<keyword evidence="1" id="KW-0812">Transmembrane</keyword>
<name>A0A0D2FRE5_9EURO</name>
<sequence>MLDNMNKYLGYKPLPGGDRDIDPEQRLPTEKALHRSSDRVKMVSMVGVVVAVLALVSLGLRFIIAESSHHPGFLTHCGTTPGEALSKNCKFDILSYSWMPPACHDAILCDDFCTVRGWEWFLDENLTQPVARSEVDKGTYEKVYTSREYEELQCVFSWRKLHRAVLKGTPIDGFSGDKGYSEYCGALLVERVEQPSEDSVHADNRKDQAFLTELKFPHCGVGNFKA</sequence>
<evidence type="ECO:0000313" key="3">
    <source>
        <dbReference type="Proteomes" id="UP000054266"/>
    </source>
</evidence>
<dbReference type="HOGENOM" id="CLU_066042_4_0_1"/>
<dbReference type="Proteomes" id="UP000054266">
    <property type="component" value="Unassembled WGS sequence"/>
</dbReference>
<dbReference type="PANTHER" id="PTHR35896">
    <property type="entry name" value="IG-LIKE DOMAIN-CONTAINING PROTEIN"/>
    <property type="match status" value="1"/>
</dbReference>
<proteinExistence type="predicted"/>
<organism evidence="2 3">
    <name type="scientific">Phialophora macrospora</name>
    <dbReference type="NCBI Taxonomy" id="1851006"/>
    <lineage>
        <taxon>Eukaryota</taxon>
        <taxon>Fungi</taxon>
        <taxon>Dikarya</taxon>
        <taxon>Ascomycota</taxon>
        <taxon>Pezizomycotina</taxon>
        <taxon>Eurotiomycetes</taxon>
        <taxon>Chaetothyriomycetidae</taxon>
        <taxon>Chaetothyriales</taxon>
        <taxon>Herpotrichiellaceae</taxon>
        <taxon>Phialophora</taxon>
    </lineage>
</organism>
<feature type="transmembrane region" description="Helical" evidence="1">
    <location>
        <begin position="43"/>
        <end position="64"/>
    </location>
</feature>
<dbReference type="EMBL" id="KN846957">
    <property type="protein sequence ID" value="KIW70903.1"/>
    <property type="molecule type" value="Genomic_DNA"/>
</dbReference>
<dbReference type="AlphaFoldDB" id="A0A0D2FRE5"/>
<accession>A0A0D2FRE5</accession>
<keyword evidence="1" id="KW-0472">Membrane</keyword>
<dbReference type="STRING" id="5601.A0A0D2FRE5"/>